<organism evidence="2 3">
    <name type="scientific">Microbotryum intermedium</name>
    <dbReference type="NCBI Taxonomy" id="269621"/>
    <lineage>
        <taxon>Eukaryota</taxon>
        <taxon>Fungi</taxon>
        <taxon>Dikarya</taxon>
        <taxon>Basidiomycota</taxon>
        <taxon>Pucciniomycotina</taxon>
        <taxon>Microbotryomycetes</taxon>
        <taxon>Microbotryales</taxon>
        <taxon>Microbotryaceae</taxon>
        <taxon>Microbotryum</taxon>
    </lineage>
</organism>
<feature type="compositionally biased region" description="Polar residues" evidence="1">
    <location>
        <begin position="20"/>
        <end position="35"/>
    </location>
</feature>
<dbReference type="STRING" id="269621.A0A238FCJ0"/>
<keyword evidence="3" id="KW-1185">Reference proteome</keyword>
<evidence type="ECO:0000256" key="1">
    <source>
        <dbReference type="SAM" id="MobiDB-lite"/>
    </source>
</evidence>
<sequence length="462" mass="50698">MRDLAASFSTRRSPNHQRRTTTTTKELSASVQSPRKYNPFAREGTSAASPPRRKGEVTEINSLGIVGTTKRTTVDLEPLLGRTGGAGNKLGATKEDEDEEMLGESPVKVDSRMASKSFVSLFDQDDDDDEEPKEQGEMKNPFLAEGTGTKHAKTKGNGKKGEQEVGGKKDGMMNGWLRKAVHPTLKGVKRTGYHGAEQVEEEVEEEDPESGDEHRSTITSGPKGKKKAKRAPAELRYKKLPGGKGNDKNRKGSAMQVDSQNEEDDNDDDDDMAASRIGKTSKVGSTLIIDLEDEDQHRIVIRSTGEGIGPKRREEEAEEADLIDATGSLIYVRETPRPPPSSSIPTTSLMDEDATTTIYDHDDNEALPQDLASILSLRSSPMKKTASKRMLQRDRTVDELLKGPSSGKNRVKKGLMDLEDDDEAVREGVESDDDWISDVEGWKAVSDGEMDGYEEVEGMGRM</sequence>
<reference evidence="3" key="1">
    <citation type="submission" date="2016-09" db="EMBL/GenBank/DDBJ databases">
        <authorList>
            <person name="Jeantristanb JTB J.-T."/>
            <person name="Ricardo R."/>
        </authorList>
    </citation>
    <scope>NUCLEOTIDE SEQUENCE [LARGE SCALE GENOMIC DNA]</scope>
</reference>
<protein>
    <submittedName>
        <fullName evidence="2">BQ2448_3140 protein</fullName>
    </submittedName>
</protein>
<feature type="region of interest" description="Disordered" evidence="1">
    <location>
        <begin position="76"/>
        <end position="283"/>
    </location>
</feature>
<feature type="compositionally biased region" description="Acidic residues" evidence="1">
    <location>
        <begin position="198"/>
        <end position="210"/>
    </location>
</feature>
<feature type="region of interest" description="Disordered" evidence="1">
    <location>
        <begin position="301"/>
        <end position="351"/>
    </location>
</feature>
<proteinExistence type="predicted"/>
<evidence type="ECO:0000313" key="3">
    <source>
        <dbReference type="Proteomes" id="UP000198372"/>
    </source>
</evidence>
<dbReference type="OrthoDB" id="10465498at2759"/>
<dbReference type="EMBL" id="FMSP01000007">
    <property type="protein sequence ID" value="SCV71552.1"/>
    <property type="molecule type" value="Genomic_DNA"/>
</dbReference>
<dbReference type="Proteomes" id="UP000198372">
    <property type="component" value="Unassembled WGS sequence"/>
</dbReference>
<evidence type="ECO:0000313" key="2">
    <source>
        <dbReference type="EMBL" id="SCV71552.1"/>
    </source>
</evidence>
<feature type="compositionally biased region" description="Basic and acidic residues" evidence="1">
    <location>
        <begin position="391"/>
        <end position="401"/>
    </location>
</feature>
<gene>
    <name evidence="2" type="ORF">BQ2448_3140</name>
</gene>
<feature type="region of interest" description="Disordered" evidence="1">
    <location>
        <begin position="1"/>
        <end position="59"/>
    </location>
</feature>
<name>A0A238FCJ0_9BASI</name>
<dbReference type="AlphaFoldDB" id="A0A238FCJ0"/>
<feature type="compositionally biased region" description="Acidic residues" evidence="1">
    <location>
        <begin position="123"/>
        <end position="132"/>
    </location>
</feature>
<feature type="region of interest" description="Disordered" evidence="1">
    <location>
        <begin position="379"/>
        <end position="433"/>
    </location>
</feature>
<feature type="compositionally biased region" description="Acidic residues" evidence="1">
    <location>
        <begin position="260"/>
        <end position="272"/>
    </location>
</feature>
<accession>A0A238FCJ0</accession>
<feature type="compositionally biased region" description="Basic and acidic residues" evidence="1">
    <location>
        <begin position="159"/>
        <end position="171"/>
    </location>
</feature>
<feature type="compositionally biased region" description="Acidic residues" evidence="1">
    <location>
        <begin position="417"/>
        <end position="433"/>
    </location>
</feature>